<dbReference type="InterPro" id="IPR013783">
    <property type="entry name" value="Ig-like_fold"/>
</dbReference>
<dbReference type="EMBL" id="BONY01000014">
    <property type="protein sequence ID" value="GIH04675.1"/>
    <property type="molecule type" value="Genomic_DNA"/>
</dbReference>
<dbReference type="AlphaFoldDB" id="A0A8J3VFN0"/>
<gene>
    <name evidence="6" type="ORF">Rhe02_27420</name>
</gene>
<name>A0A8J3VFN0_9ACTN</name>
<dbReference type="Proteomes" id="UP000612899">
    <property type="component" value="Unassembled WGS sequence"/>
</dbReference>
<dbReference type="SMART" id="SM01217">
    <property type="entry name" value="Fn3_like"/>
    <property type="match status" value="1"/>
</dbReference>
<dbReference type="PROSITE" id="PS00775">
    <property type="entry name" value="GLYCOSYL_HYDROL_F3"/>
    <property type="match status" value="1"/>
</dbReference>
<dbReference type="SUPFAM" id="SSF51445">
    <property type="entry name" value="(Trans)glycosidases"/>
    <property type="match status" value="1"/>
</dbReference>
<dbReference type="SUPFAM" id="SSF52279">
    <property type="entry name" value="Beta-D-glucan exohydrolase, C-terminal domain"/>
    <property type="match status" value="1"/>
</dbReference>
<dbReference type="SMART" id="SM00758">
    <property type="entry name" value="PA14"/>
    <property type="match status" value="1"/>
</dbReference>
<dbReference type="PRINTS" id="PR00133">
    <property type="entry name" value="GLHYDRLASE3"/>
</dbReference>
<organism evidence="6 7">
    <name type="scientific">Rhizocola hellebori</name>
    <dbReference type="NCBI Taxonomy" id="1392758"/>
    <lineage>
        <taxon>Bacteria</taxon>
        <taxon>Bacillati</taxon>
        <taxon>Actinomycetota</taxon>
        <taxon>Actinomycetes</taxon>
        <taxon>Micromonosporales</taxon>
        <taxon>Micromonosporaceae</taxon>
        <taxon>Rhizocola</taxon>
    </lineage>
</organism>
<evidence type="ECO:0000313" key="7">
    <source>
        <dbReference type="Proteomes" id="UP000612899"/>
    </source>
</evidence>
<dbReference type="InterPro" id="IPR036881">
    <property type="entry name" value="Glyco_hydro_3_C_sf"/>
</dbReference>
<dbReference type="PROSITE" id="PS51820">
    <property type="entry name" value="PA14"/>
    <property type="match status" value="1"/>
</dbReference>
<dbReference type="InterPro" id="IPR037524">
    <property type="entry name" value="PA14/GLEYA"/>
</dbReference>
<reference evidence="6" key="1">
    <citation type="submission" date="2021-01" db="EMBL/GenBank/DDBJ databases">
        <title>Whole genome shotgun sequence of Rhizocola hellebori NBRC 109834.</title>
        <authorList>
            <person name="Komaki H."/>
            <person name="Tamura T."/>
        </authorList>
    </citation>
    <scope>NUCLEOTIDE SEQUENCE</scope>
    <source>
        <strain evidence="6">NBRC 109834</strain>
    </source>
</reference>
<dbReference type="RefSeq" id="WP_239123775.1">
    <property type="nucleotide sequence ID" value="NZ_BONY01000014.1"/>
</dbReference>
<dbReference type="Pfam" id="PF01915">
    <property type="entry name" value="Glyco_hydro_3_C"/>
    <property type="match status" value="1"/>
</dbReference>
<keyword evidence="7" id="KW-1185">Reference proteome</keyword>
<keyword evidence="4" id="KW-0326">Glycosidase</keyword>
<comment type="similarity">
    <text evidence="1 4">Belongs to the glycosyl hydrolase 3 family.</text>
</comment>
<feature type="domain" description="PA14" evidence="5">
    <location>
        <begin position="384"/>
        <end position="536"/>
    </location>
</feature>
<evidence type="ECO:0000256" key="3">
    <source>
        <dbReference type="ARBA" id="ARBA00023277"/>
    </source>
</evidence>
<sequence length="785" mass="83974">MTDELAKIIEEALSKLDLAARVQLLAGQDMWSLPELPEIGLPALVMSDGPIGVRGRAWGPKDPSVALPSPTALAASWDPELARKAGLMLGQEARRKGVHVLLAPTINLHRSPRGGRHFECYSEDPLLTGVMAVGFLTGVQEQGVAATAKHFVANDSETERMTVNVQVSERVLRELYLLPFEMAVQAGVWLVMAAYNSVNGTTMSEHDRLINGLLKAEWGFDGVVVSDWLGTRSTAPAALGGLDIAMPATLNPWTEGQLLEAVQAGLVPEKVIEEKARRVLRLAARVGLLGGQRPQSAVELDGAQVAHEVAVRSFVLARNEGGLLPLRGNELGSVAVLGIAADETRAMGGGSAEVVPKRVVSLLEGLQERLGQKISYAIGVDARATLPKAGGASWSALKVTCHDRDGAQVFTEPLVSASVRWIGDIPAPDIAVVTIEGLFRPQSAGEHTFSVRGTGPFRLEVNGEQVWTGTIWPDMSDPASFLFPPEERVGVTLGTSPVTVRLVHDTIEGLPIPATSFQLGHMEPRPGDDELLEAAVAAAAQADVAIVVVGTTEHVESEGFDRPNLTLPGRQNELVERVLQVNPRTVVVVNSGSPVLLPWADSVPAVLLGWFPGQEGGAALASVLLGEQEPGGRLPTTWPRHGDQALPVEPVNGILRYSEELAIGYRAGFEALFPFGHGLGYTSWEYSNLAVSGRQVTVTLRNTGNRVGREVVQVYLSRKGQRWLGGFASVSLEPGEAADVAVQLPKRSFQRWSDEGWQTIEGDYGVHIGRSVTEVRLDGVVSITP</sequence>
<dbReference type="Gene3D" id="2.60.40.10">
    <property type="entry name" value="Immunoglobulins"/>
    <property type="match status" value="1"/>
</dbReference>
<evidence type="ECO:0000259" key="5">
    <source>
        <dbReference type="PROSITE" id="PS51820"/>
    </source>
</evidence>
<dbReference type="InterPro" id="IPR002772">
    <property type="entry name" value="Glyco_hydro_3_C"/>
</dbReference>
<dbReference type="GO" id="GO:0004553">
    <property type="term" value="F:hydrolase activity, hydrolyzing O-glycosyl compounds"/>
    <property type="evidence" value="ECO:0007669"/>
    <property type="project" value="InterPro"/>
</dbReference>
<comment type="caution">
    <text evidence="6">The sequence shown here is derived from an EMBL/GenBank/DDBJ whole genome shotgun (WGS) entry which is preliminary data.</text>
</comment>
<evidence type="ECO:0000256" key="4">
    <source>
        <dbReference type="RuleBase" id="RU361161"/>
    </source>
</evidence>
<protein>
    <submittedName>
        <fullName evidence="6">Beta-glucosidase</fullName>
    </submittedName>
</protein>
<proteinExistence type="inferred from homology"/>
<dbReference type="GO" id="GO:0005975">
    <property type="term" value="P:carbohydrate metabolic process"/>
    <property type="evidence" value="ECO:0007669"/>
    <property type="project" value="InterPro"/>
</dbReference>
<dbReference type="Gene3D" id="2.60.120.260">
    <property type="entry name" value="Galactose-binding domain-like"/>
    <property type="match status" value="1"/>
</dbReference>
<dbReference type="InterPro" id="IPR011658">
    <property type="entry name" value="PA14_dom"/>
</dbReference>
<dbReference type="InterPro" id="IPR050288">
    <property type="entry name" value="Cellulose_deg_GH3"/>
</dbReference>
<dbReference type="InterPro" id="IPR036962">
    <property type="entry name" value="Glyco_hydro_3_N_sf"/>
</dbReference>
<dbReference type="Gene3D" id="3.40.50.1700">
    <property type="entry name" value="Glycoside hydrolase family 3 C-terminal domain"/>
    <property type="match status" value="1"/>
</dbReference>
<dbReference type="Pfam" id="PF00933">
    <property type="entry name" value="Glyco_hydro_3"/>
    <property type="match status" value="1"/>
</dbReference>
<keyword evidence="3" id="KW-0119">Carbohydrate metabolism</keyword>
<accession>A0A8J3VFN0</accession>
<dbReference type="PANTHER" id="PTHR42715">
    <property type="entry name" value="BETA-GLUCOSIDASE"/>
    <property type="match status" value="1"/>
</dbReference>
<dbReference type="Pfam" id="PF14310">
    <property type="entry name" value="Fn3-like"/>
    <property type="match status" value="1"/>
</dbReference>
<dbReference type="InterPro" id="IPR019800">
    <property type="entry name" value="Glyco_hydro_3_AS"/>
</dbReference>
<keyword evidence="2 4" id="KW-0378">Hydrolase</keyword>
<dbReference type="InterPro" id="IPR001764">
    <property type="entry name" value="Glyco_hydro_3_N"/>
</dbReference>
<dbReference type="InterPro" id="IPR017853">
    <property type="entry name" value="GH"/>
</dbReference>
<dbReference type="InterPro" id="IPR026891">
    <property type="entry name" value="Fn3-like"/>
</dbReference>
<evidence type="ECO:0000313" key="6">
    <source>
        <dbReference type="EMBL" id="GIH04675.1"/>
    </source>
</evidence>
<dbReference type="PANTHER" id="PTHR42715:SF10">
    <property type="entry name" value="BETA-GLUCOSIDASE"/>
    <property type="match status" value="1"/>
</dbReference>
<evidence type="ECO:0000256" key="2">
    <source>
        <dbReference type="ARBA" id="ARBA00022801"/>
    </source>
</evidence>
<dbReference type="Gene3D" id="3.20.20.300">
    <property type="entry name" value="Glycoside hydrolase, family 3, N-terminal domain"/>
    <property type="match status" value="1"/>
</dbReference>
<evidence type="ECO:0000256" key="1">
    <source>
        <dbReference type="ARBA" id="ARBA00005336"/>
    </source>
</evidence>
<dbReference type="SUPFAM" id="SSF56988">
    <property type="entry name" value="Anthrax protective antigen"/>
    <property type="match status" value="1"/>
</dbReference>